<evidence type="ECO:0000313" key="1">
    <source>
        <dbReference type="EMBL" id="EXI78227.1"/>
    </source>
</evidence>
<organism evidence="1 2">
    <name type="scientific">Candidatus Accumulibacter appositus</name>
    <dbReference type="NCBI Taxonomy" id="1454003"/>
    <lineage>
        <taxon>Bacteria</taxon>
        <taxon>Pseudomonadati</taxon>
        <taxon>Pseudomonadota</taxon>
        <taxon>Betaproteobacteria</taxon>
        <taxon>Candidatus Accumulibacter</taxon>
    </lineage>
</organism>
<evidence type="ECO:0000313" key="2">
    <source>
        <dbReference type="Proteomes" id="UP000021816"/>
    </source>
</evidence>
<dbReference type="EMBL" id="JEMX01000077">
    <property type="protein sequence ID" value="EXI78227.1"/>
    <property type="molecule type" value="Genomic_DNA"/>
</dbReference>
<accession>A0A011PMG4</accession>
<proteinExistence type="predicted"/>
<gene>
    <name evidence="1" type="ORF">AW10_03197</name>
</gene>
<sequence length="318" mass="36049">MRLPLVIASILCSVTYPFASHAEALKKPSSSRKLGLTIHVEGEGWGSVRKETIENVLYSVADELLTRLPKKLVVPIVVTHTNQHPVAVYQRGEKGEYRVKLHASDANWHLYTYEFAHEFCHILSNYEENVGPGVSRYNQWFEETLCEAASLYALKNLAVTWQNSPPAPGLSGKGNKLNRFFDLLIAEGHRQLPKNAPLTIWLARNEKQLRRDPYQRKSNELVATLLLPLFERNPDSWSALSYLNLDPDDTGNSLRDYLRNWYVNAPVQHKIFIADVLGLFEMGEVITAAIPAETSPFAQDDALQMASTSMRQEMQSER</sequence>
<comment type="caution">
    <text evidence="1">The sequence shown here is derived from an EMBL/GenBank/DDBJ whole genome shotgun (WGS) entry which is preliminary data.</text>
</comment>
<protein>
    <submittedName>
        <fullName evidence="1">Uncharacterized protein</fullName>
    </submittedName>
</protein>
<dbReference type="Proteomes" id="UP000021816">
    <property type="component" value="Unassembled WGS sequence"/>
</dbReference>
<dbReference type="AlphaFoldDB" id="A0A011PMG4"/>
<name>A0A011PMG4_9PROT</name>
<reference evidence="1 2" key="1">
    <citation type="submission" date="2014-02" db="EMBL/GenBank/DDBJ databases">
        <title>Expanding our view of genomic diversity in Candidatus Accumulibacter clades.</title>
        <authorList>
            <person name="Skennerton C.T."/>
            <person name="Barr J.J."/>
            <person name="Slater F.R."/>
            <person name="Bond P.L."/>
            <person name="Tyson G.W."/>
        </authorList>
    </citation>
    <scope>NUCLEOTIDE SEQUENCE [LARGE SCALE GENOMIC DNA]</scope>
    <source>
        <strain evidence="2">BA-92</strain>
    </source>
</reference>
<dbReference type="PATRIC" id="fig|1454003.3.peg.3253"/>